<dbReference type="STRING" id="633194.SAMN05421759_101608"/>
<dbReference type="PANTHER" id="PTHR46310">
    <property type="entry name" value="AMIDASE 1"/>
    <property type="match status" value="1"/>
</dbReference>
<organism evidence="2 3">
    <name type="scientific">Roseivivax lentus</name>
    <dbReference type="NCBI Taxonomy" id="633194"/>
    <lineage>
        <taxon>Bacteria</taxon>
        <taxon>Pseudomonadati</taxon>
        <taxon>Pseudomonadota</taxon>
        <taxon>Alphaproteobacteria</taxon>
        <taxon>Rhodobacterales</taxon>
        <taxon>Roseobacteraceae</taxon>
        <taxon>Roseivivax</taxon>
    </lineage>
</organism>
<evidence type="ECO:0000259" key="1">
    <source>
        <dbReference type="Pfam" id="PF01425"/>
    </source>
</evidence>
<dbReference type="SUPFAM" id="SSF75304">
    <property type="entry name" value="Amidase signature (AS) enzymes"/>
    <property type="match status" value="1"/>
</dbReference>
<reference evidence="3" key="1">
    <citation type="submission" date="2017-01" db="EMBL/GenBank/DDBJ databases">
        <authorList>
            <person name="Varghese N."/>
            <person name="Submissions S."/>
        </authorList>
    </citation>
    <scope>NUCLEOTIDE SEQUENCE [LARGE SCALE GENOMIC DNA]</scope>
    <source>
        <strain evidence="3">DSM 29430</strain>
    </source>
</reference>
<dbReference type="RefSeq" id="WP_083950444.1">
    <property type="nucleotide sequence ID" value="NZ_FTOQ01000001.1"/>
</dbReference>
<dbReference type="Pfam" id="PF01425">
    <property type="entry name" value="Amidase"/>
    <property type="match status" value="1"/>
</dbReference>
<sequence>MADDVNAFIDRFTLDGVGDGPLSGRTFGAKDLFDIAGRVTGYGNPAWAASREPAYTTASAVRRLLDAGATCLGKTHTDELAYSLMGVNAHHGTPLNSADPRRVPGGSSSGSAAAVAAGLVDIGLGSDTGGSVRMPASFCGLWGIRTTFGAVPLDGAMPFTASFDTVGWLTRSGPLLAEVLRVHGFASGAPRRLVLPVDLWAEAEADCVAALGPAMAALQAHLGPAMPVILAPEGLAHWRETFRVCQAGEIWQALGDWVSTHDPQFGPGTRERFEMAASITPEAFEAAQGEKSRIAGWLESIIDPETVVVLPTAPAPAPLREADPAALDGFRLRAQALLCAAGLGGLPQLSIPAGAVEGGPVGISLMGAGGADLALVELACDAGLGALSA</sequence>
<dbReference type="Proteomes" id="UP000186684">
    <property type="component" value="Unassembled WGS sequence"/>
</dbReference>
<dbReference type="AlphaFoldDB" id="A0A1N7KBR3"/>
<dbReference type="InterPro" id="IPR023631">
    <property type="entry name" value="Amidase_dom"/>
</dbReference>
<dbReference type="OrthoDB" id="9777859at2"/>
<accession>A0A1N7KBR3</accession>
<dbReference type="NCBIfam" id="NF006169">
    <property type="entry name" value="PRK08310.1"/>
    <property type="match status" value="1"/>
</dbReference>
<protein>
    <submittedName>
        <fullName evidence="2">Amidase</fullName>
    </submittedName>
</protein>
<evidence type="ECO:0000313" key="3">
    <source>
        <dbReference type="Proteomes" id="UP000186684"/>
    </source>
</evidence>
<dbReference type="InterPro" id="IPR036928">
    <property type="entry name" value="AS_sf"/>
</dbReference>
<proteinExistence type="predicted"/>
<keyword evidence="3" id="KW-1185">Reference proteome</keyword>
<dbReference type="InterPro" id="IPR020556">
    <property type="entry name" value="Amidase_CS"/>
</dbReference>
<name>A0A1N7KBR3_9RHOB</name>
<dbReference type="EMBL" id="FTOQ01000001">
    <property type="protein sequence ID" value="SIS58950.1"/>
    <property type="molecule type" value="Genomic_DNA"/>
</dbReference>
<dbReference type="PANTHER" id="PTHR46310:SF7">
    <property type="entry name" value="AMIDASE 1"/>
    <property type="match status" value="1"/>
</dbReference>
<dbReference type="PROSITE" id="PS00571">
    <property type="entry name" value="AMIDASES"/>
    <property type="match status" value="1"/>
</dbReference>
<gene>
    <name evidence="2" type="ORF">SAMN05421759_101608</name>
</gene>
<feature type="domain" description="Amidase" evidence="1">
    <location>
        <begin position="19"/>
        <end position="181"/>
    </location>
</feature>
<evidence type="ECO:0000313" key="2">
    <source>
        <dbReference type="EMBL" id="SIS58950.1"/>
    </source>
</evidence>
<dbReference type="Gene3D" id="3.90.1300.10">
    <property type="entry name" value="Amidase signature (AS) domain"/>
    <property type="match status" value="1"/>
</dbReference>